<dbReference type="PANTHER" id="PTHR12153:SF15">
    <property type="entry name" value="PROTEIN ADENYLYLTRANSFERASE SELO, MITOCHONDRIAL"/>
    <property type="match status" value="1"/>
</dbReference>
<accession>A0ABQ0FKE7</accession>
<keyword evidence="5" id="KW-0479">Metal-binding</keyword>
<evidence type="ECO:0000256" key="10">
    <source>
        <dbReference type="SAM" id="MobiDB-lite"/>
    </source>
</evidence>
<feature type="region of interest" description="Disordered" evidence="10">
    <location>
        <begin position="43"/>
        <end position="67"/>
    </location>
</feature>
<keyword evidence="4 11" id="KW-0548">Nucleotidyltransferase</keyword>
<evidence type="ECO:0000256" key="5">
    <source>
        <dbReference type="ARBA" id="ARBA00022723"/>
    </source>
</evidence>
<evidence type="ECO:0000256" key="1">
    <source>
        <dbReference type="ARBA" id="ARBA00001946"/>
    </source>
</evidence>
<dbReference type="Pfam" id="PF02696">
    <property type="entry name" value="SelO"/>
    <property type="match status" value="2"/>
</dbReference>
<keyword evidence="8" id="KW-0460">Magnesium</keyword>
<evidence type="ECO:0000256" key="9">
    <source>
        <dbReference type="ARBA" id="ARBA00031547"/>
    </source>
</evidence>
<keyword evidence="6" id="KW-0547">Nucleotide-binding</keyword>
<gene>
    <name evidence="11" type="ORF">APTSU1_001495400</name>
</gene>
<organism evidence="11 12">
    <name type="scientific">Apodemus speciosus</name>
    <name type="common">Large Japanese field mouse</name>
    <dbReference type="NCBI Taxonomy" id="105296"/>
    <lineage>
        <taxon>Eukaryota</taxon>
        <taxon>Metazoa</taxon>
        <taxon>Chordata</taxon>
        <taxon>Craniata</taxon>
        <taxon>Vertebrata</taxon>
        <taxon>Euteleostomi</taxon>
        <taxon>Mammalia</taxon>
        <taxon>Eutheria</taxon>
        <taxon>Euarchontoglires</taxon>
        <taxon>Glires</taxon>
        <taxon>Rodentia</taxon>
        <taxon>Myomorpha</taxon>
        <taxon>Muroidea</taxon>
        <taxon>Muridae</taxon>
        <taxon>Murinae</taxon>
        <taxon>Apodemus</taxon>
    </lineage>
</organism>
<reference evidence="11 12" key="1">
    <citation type="submission" date="2024-08" db="EMBL/GenBank/DDBJ databases">
        <title>The draft genome of Apodemus speciosus.</title>
        <authorList>
            <person name="Nabeshima K."/>
            <person name="Suzuki S."/>
            <person name="Onuma M."/>
        </authorList>
    </citation>
    <scope>NUCLEOTIDE SEQUENCE [LARGE SCALE GENOMIC DNA]</scope>
    <source>
        <strain evidence="11">IB14-021</strain>
    </source>
</reference>
<dbReference type="Proteomes" id="UP001623349">
    <property type="component" value="Unassembled WGS sequence"/>
</dbReference>
<evidence type="ECO:0000313" key="12">
    <source>
        <dbReference type="Proteomes" id="UP001623349"/>
    </source>
</evidence>
<evidence type="ECO:0000256" key="4">
    <source>
        <dbReference type="ARBA" id="ARBA00022695"/>
    </source>
</evidence>
<dbReference type="InterPro" id="IPR003846">
    <property type="entry name" value="SelO"/>
</dbReference>
<evidence type="ECO:0000256" key="3">
    <source>
        <dbReference type="ARBA" id="ARBA00022679"/>
    </source>
</evidence>
<sequence length="511" mass="57284">MRCCRAPSPPRTATVVTSSVSSLGSWATAPPCTWARCAQRPASAGSCSSKAPAPRPSPGSADRQADGRKVLRSSIREFLCSEAMFHLGIPTTRAGACVTSESTVIRDVFYDGFGSFEIFKPPDEHTGRAGPSVGRNDIRVQMLDYVISSFYPEIQAAHACDTDNIQRNAAFFREVTRRTARMVAEWQCAGFCHGVLNTDNMSIVGLTIDYGPFGFLDRYDPDHVCNASDNAGRYTYSKQPQVCKWNLQKLAEALEPELPLALGEAILKEEFDPEFQRHYLQKMRKKLGLIRVEKEEDGTLVAKLLETMHLTDSFSAEPSDSAEFLTRLTSQCASLEELKLAFRPQMDPRQLSMMLMLAQSNPQLFALIGTQANVTKELERVEHQSRLEQLSPSELQNKNRDHWETWLQEYRDRLDKEKEGVGDTAAWQADRVRVMHANNPKYVLRNYIAQNAIEAAENGDFSEVRRVLKLLESPYHSEEEATGPEAVARTTDEQSSYSSRPPLWAAELCVT</sequence>
<keyword evidence="7" id="KW-0067">ATP-binding</keyword>
<dbReference type="PANTHER" id="PTHR12153">
    <property type="entry name" value="SELENOPROTEIN O"/>
    <property type="match status" value="1"/>
</dbReference>
<comment type="cofactor">
    <cofactor evidence="1">
        <name>Mg(2+)</name>
        <dbReference type="ChEBI" id="CHEBI:18420"/>
    </cofactor>
</comment>
<evidence type="ECO:0000256" key="8">
    <source>
        <dbReference type="ARBA" id="ARBA00022842"/>
    </source>
</evidence>
<proteinExistence type="inferred from homology"/>
<name>A0ABQ0FKE7_APOSI</name>
<feature type="region of interest" description="Disordered" evidence="10">
    <location>
        <begin position="475"/>
        <end position="499"/>
    </location>
</feature>
<comment type="similarity">
    <text evidence="2">Belongs to the SELO family.</text>
</comment>
<dbReference type="GO" id="GO:0016779">
    <property type="term" value="F:nucleotidyltransferase activity"/>
    <property type="evidence" value="ECO:0007669"/>
    <property type="project" value="UniProtKB-KW"/>
</dbReference>
<keyword evidence="3" id="KW-0808">Transferase</keyword>
<comment type="caution">
    <text evidence="11">The sequence shown here is derived from an EMBL/GenBank/DDBJ whole genome shotgun (WGS) entry which is preliminary data.</text>
</comment>
<evidence type="ECO:0000256" key="6">
    <source>
        <dbReference type="ARBA" id="ARBA00022741"/>
    </source>
</evidence>
<protein>
    <recommendedName>
        <fullName evidence="9">Selenoprotein O</fullName>
    </recommendedName>
</protein>
<evidence type="ECO:0000256" key="7">
    <source>
        <dbReference type="ARBA" id="ARBA00022840"/>
    </source>
</evidence>
<evidence type="ECO:0000256" key="2">
    <source>
        <dbReference type="ARBA" id="ARBA00009747"/>
    </source>
</evidence>
<evidence type="ECO:0000313" key="11">
    <source>
        <dbReference type="EMBL" id="GAB1299717.1"/>
    </source>
</evidence>
<keyword evidence="12" id="KW-1185">Reference proteome</keyword>
<dbReference type="EMBL" id="BAAFST010000015">
    <property type="protein sequence ID" value="GAB1299717.1"/>
    <property type="molecule type" value="Genomic_DNA"/>
</dbReference>